<evidence type="ECO:0000256" key="6">
    <source>
        <dbReference type="ARBA" id="ARBA00022840"/>
    </source>
</evidence>
<dbReference type="GO" id="GO:0046872">
    <property type="term" value="F:metal ion binding"/>
    <property type="evidence" value="ECO:0007669"/>
    <property type="project" value="UniProtKB-KW"/>
</dbReference>
<dbReference type="InterPro" id="IPR004101">
    <property type="entry name" value="Mur_ligase_C"/>
</dbReference>
<keyword evidence="4" id="KW-0479">Metal-binding</keyword>
<evidence type="ECO:0000256" key="4">
    <source>
        <dbReference type="ARBA" id="ARBA00022723"/>
    </source>
</evidence>
<evidence type="ECO:0000256" key="9">
    <source>
        <dbReference type="ARBA" id="ARBA00047493"/>
    </source>
</evidence>
<dbReference type="PANTHER" id="PTHR11136:SF0">
    <property type="entry name" value="DIHYDROFOLATE SYNTHETASE-RELATED"/>
    <property type="match status" value="1"/>
</dbReference>
<sequence>MAENNNESKQGFSGFLYDQGDRIALLKRVLKALGNPDTDFLIIHVCGTNGKGSTAKMIANLLANLHHHVGLFTSPFIGDVTNSIQIDSQNIGKSDLNQILGSLKKTMSSSEFLNDELSSFEAQFVAAMVYFSKQSVDFVVLECGLGGELDATNAVTTTLYSIFTRIGLDHIGILGDTIAEIATTKSKIIRPGNTTIVAPNQRAISMEILKNEAHIKGSGLIDASQVKISQKANADGSSIINYRYGKISGSFRFSLLGTYQLENVATVLTWLFDFARKNRLELDYDHLLSQTLGSMIVPGRFEAISSSPKIILDGAHNLDAIGAFVDTVQSRYTNENKIFVTGFLKDKDYQDNIRLLTTINHADFKITQPNNPDRALSAKSLEKVIIEETGNVYQSFDDPIAALKDAISEANQRPNTIVFVVGSFYLLNPIRTYLKTRSER</sequence>
<evidence type="ECO:0000313" key="13">
    <source>
        <dbReference type="EMBL" id="KRK89801.1"/>
    </source>
</evidence>
<dbReference type="Proteomes" id="UP000051581">
    <property type="component" value="Unassembled WGS sequence"/>
</dbReference>
<dbReference type="NCBIfam" id="TIGR01499">
    <property type="entry name" value="folC"/>
    <property type="match status" value="1"/>
</dbReference>
<dbReference type="Gene3D" id="3.90.190.20">
    <property type="entry name" value="Mur ligase, C-terminal domain"/>
    <property type="match status" value="1"/>
</dbReference>
<organism evidence="13 14">
    <name type="scientific">Lentilactobacillus sunkii DSM 19904</name>
    <dbReference type="NCBI Taxonomy" id="1423808"/>
    <lineage>
        <taxon>Bacteria</taxon>
        <taxon>Bacillati</taxon>
        <taxon>Bacillota</taxon>
        <taxon>Bacilli</taxon>
        <taxon>Lactobacillales</taxon>
        <taxon>Lactobacillaceae</taxon>
        <taxon>Lentilactobacillus</taxon>
    </lineage>
</organism>
<feature type="domain" description="Mur ligase central" evidence="12">
    <location>
        <begin position="45"/>
        <end position="268"/>
    </location>
</feature>
<name>A0A0R1LA19_9LACO</name>
<keyword evidence="5 10" id="KW-0547">Nucleotide-binding</keyword>
<dbReference type="AlphaFoldDB" id="A0A0R1LA19"/>
<dbReference type="PANTHER" id="PTHR11136">
    <property type="entry name" value="FOLYLPOLYGLUTAMATE SYNTHASE-RELATED"/>
    <property type="match status" value="1"/>
</dbReference>
<protein>
    <recommendedName>
        <fullName evidence="2">tetrahydrofolate synthase</fullName>
        <ecNumber evidence="2">6.3.2.17</ecNumber>
    </recommendedName>
    <alternativeName>
        <fullName evidence="8">Tetrahydrofolylpolyglutamate synthase</fullName>
    </alternativeName>
</protein>
<dbReference type="EC" id="6.3.2.17" evidence="2"/>
<keyword evidence="14" id="KW-1185">Reference proteome</keyword>
<dbReference type="SUPFAM" id="SSF53623">
    <property type="entry name" value="MurD-like peptide ligases, catalytic domain"/>
    <property type="match status" value="1"/>
</dbReference>
<feature type="domain" description="Mur ligase C-terminal" evidence="11">
    <location>
        <begin position="299"/>
        <end position="424"/>
    </location>
</feature>
<accession>A0A0R1LA19</accession>
<keyword evidence="3 10" id="KW-0436">Ligase</keyword>
<evidence type="ECO:0000256" key="10">
    <source>
        <dbReference type="PIRNR" id="PIRNR001563"/>
    </source>
</evidence>
<comment type="caution">
    <text evidence="13">The sequence shown here is derived from an EMBL/GenBank/DDBJ whole genome shotgun (WGS) entry which is preliminary data.</text>
</comment>
<evidence type="ECO:0000256" key="3">
    <source>
        <dbReference type="ARBA" id="ARBA00022598"/>
    </source>
</evidence>
<dbReference type="InterPro" id="IPR036615">
    <property type="entry name" value="Mur_ligase_C_dom_sf"/>
</dbReference>
<dbReference type="GO" id="GO:0008841">
    <property type="term" value="F:dihydrofolate synthase activity"/>
    <property type="evidence" value="ECO:0007669"/>
    <property type="project" value="TreeGrafter"/>
</dbReference>
<evidence type="ECO:0000259" key="11">
    <source>
        <dbReference type="Pfam" id="PF02875"/>
    </source>
</evidence>
<dbReference type="PATRIC" id="fig|1423808.3.peg.37"/>
<evidence type="ECO:0000256" key="7">
    <source>
        <dbReference type="ARBA" id="ARBA00022842"/>
    </source>
</evidence>
<dbReference type="Gene3D" id="3.40.1190.10">
    <property type="entry name" value="Mur-like, catalytic domain"/>
    <property type="match status" value="1"/>
</dbReference>
<evidence type="ECO:0000313" key="14">
    <source>
        <dbReference type="Proteomes" id="UP000051581"/>
    </source>
</evidence>
<gene>
    <name evidence="13" type="ORF">FD17_GL000037</name>
</gene>
<dbReference type="Pfam" id="PF08245">
    <property type="entry name" value="Mur_ligase_M"/>
    <property type="match status" value="1"/>
</dbReference>
<dbReference type="GO" id="GO:0005524">
    <property type="term" value="F:ATP binding"/>
    <property type="evidence" value="ECO:0007669"/>
    <property type="project" value="UniProtKB-KW"/>
</dbReference>
<dbReference type="EMBL" id="AZEA01000001">
    <property type="protein sequence ID" value="KRK89801.1"/>
    <property type="molecule type" value="Genomic_DNA"/>
</dbReference>
<evidence type="ECO:0000256" key="2">
    <source>
        <dbReference type="ARBA" id="ARBA00013025"/>
    </source>
</evidence>
<evidence type="ECO:0000256" key="8">
    <source>
        <dbReference type="ARBA" id="ARBA00030592"/>
    </source>
</evidence>
<comment type="similarity">
    <text evidence="1 10">Belongs to the folylpolyglutamate synthase family.</text>
</comment>
<reference evidence="13 14" key="1">
    <citation type="journal article" date="2015" name="Genome Announc.">
        <title>Expanding the biotechnology potential of lactobacilli through comparative genomics of 213 strains and associated genera.</title>
        <authorList>
            <person name="Sun Z."/>
            <person name="Harris H.M."/>
            <person name="McCann A."/>
            <person name="Guo C."/>
            <person name="Argimon S."/>
            <person name="Zhang W."/>
            <person name="Yang X."/>
            <person name="Jeffery I.B."/>
            <person name="Cooney J.C."/>
            <person name="Kagawa T.F."/>
            <person name="Liu W."/>
            <person name="Song Y."/>
            <person name="Salvetti E."/>
            <person name="Wrobel A."/>
            <person name="Rasinkangas P."/>
            <person name="Parkhill J."/>
            <person name="Rea M.C."/>
            <person name="O'Sullivan O."/>
            <person name="Ritari J."/>
            <person name="Douillard F.P."/>
            <person name="Paul Ross R."/>
            <person name="Yang R."/>
            <person name="Briner A.E."/>
            <person name="Felis G.E."/>
            <person name="de Vos W.M."/>
            <person name="Barrangou R."/>
            <person name="Klaenhammer T.R."/>
            <person name="Caufield P.W."/>
            <person name="Cui Y."/>
            <person name="Zhang H."/>
            <person name="O'Toole P.W."/>
        </authorList>
    </citation>
    <scope>NUCLEOTIDE SEQUENCE [LARGE SCALE GENOMIC DNA]</scope>
    <source>
        <strain evidence="13 14">DSM 19904</strain>
    </source>
</reference>
<comment type="catalytic activity">
    <reaction evidence="9">
        <text>(6S)-5,6,7,8-tetrahydrofolyl-(gamma-L-Glu)(n) + L-glutamate + ATP = (6S)-5,6,7,8-tetrahydrofolyl-(gamma-L-Glu)(n+1) + ADP + phosphate + H(+)</text>
        <dbReference type="Rhea" id="RHEA:10580"/>
        <dbReference type="Rhea" id="RHEA-COMP:14738"/>
        <dbReference type="Rhea" id="RHEA-COMP:14740"/>
        <dbReference type="ChEBI" id="CHEBI:15378"/>
        <dbReference type="ChEBI" id="CHEBI:29985"/>
        <dbReference type="ChEBI" id="CHEBI:30616"/>
        <dbReference type="ChEBI" id="CHEBI:43474"/>
        <dbReference type="ChEBI" id="CHEBI:141005"/>
        <dbReference type="ChEBI" id="CHEBI:456216"/>
        <dbReference type="EC" id="6.3.2.17"/>
    </reaction>
</comment>
<dbReference type="InterPro" id="IPR013221">
    <property type="entry name" value="Mur_ligase_cen"/>
</dbReference>
<dbReference type="GO" id="GO:0005737">
    <property type="term" value="C:cytoplasm"/>
    <property type="evidence" value="ECO:0007669"/>
    <property type="project" value="TreeGrafter"/>
</dbReference>
<keyword evidence="7" id="KW-0460">Magnesium</keyword>
<dbReference type="Pfam" id="PF02875">
    <property type="entry name" value="Mur_ligase_C"/>
    <property type="match status" value="1"/>
</dbReference>
<dbReference type="PIRSF" id="PIRSF001563">
    <property type="entry name" value="Folylpolyglu_synth"/>
    <property type="match status" value="1"/>
</dbReference>
<dbReference type="RefSeq" id="WP_057822602.1">
    <property type="nucleotide sequence ID" value="NZ_AZEA01000001.1"/>
</dbReference>
<keyword evidence="6 10" id="KW-0067">ATP-binding</keyword>
<evidence type="ECO:0000256" key="5">
    <source>
        <dbReference type="ARBA" id="ARBA00022741"/>
    </source>
</evidence>
<evidence type="ECO:0000259" key="12">
    <source>
        <dbReference type="Pfam" id="PF08245"/>
    </source>
</evidence>
<proteinExistence type="inferred from homology"/>
<dbReference type="GO" id="GO:0004326">
    <property type="term" value="F:tetrahydrofolylpolyglutamate synthase activity"/>
    <property type="evidence" value="ECO:0007669"/>
    <property type="project" value="UniProtKB-EC"/>
</dbReference>
<dbReference type="SUPFAM" id="SSF53244">
    <property type="entry name" value="MurD-like peptide ligases, peptide-binding domain"/>
    <property type="match status" value="1"/>
</dbReference>
<dbReference type="InterPro" id="IPR001645">
    <property type="entry name" value="Folylpolyglutamate_synth"/>
</dbReference>
<dbReference type="OrthoDB" id="9809356at2"/>
<dbReference type="InterPro" id="IPR036565">
    <property type="entry name" value="Mur-like_cat_sf"/>
</dbReference>
<evidence type="ECO:0000256" key="1">
    <source>
        <dbReference type="ARBA" id="ARBA00008276"/>
    </source>
</evidence>